<feature type="domain" description="Methyltransferase" evidence="1">
    <location>
        <begin position="29"/>
        <end position="125"/>
    </location>
</feature>
<dbReference type="InterPro" id="IPR029063">
    <property type="entry name" value="SAM-dependent_MTases_sf"/>
</dbReference>
<evidence type="ECO:0000313" key="2">
    <source>
        <dbReference type="EMBL" id="TFK95426.1"/>
    </source>
</evidence>
<keyword evidence="2" id="KW-0489">Methyltransferase</keyword>
<dbReference type="OrthoDB" id="184880at2759"/>
<evidence type="ECO:0000313" key="3">
    <source>
        <dbReference type="Proteomes" id="UP000305067"/>
    </source>
</evidence>
<keyword evidence="2" id="KW-0808">Transferase</keyword>
<gene>
    <name evidence="2" type="ORF">BDV98DRAFT_517674</name>
</gene>
<dbReference type="CDD" id="cd02440">
    <property type="entry name" value="AdoMet_MTases"/>
    <property type="match status" value="1"/>
</dbReference>
<feature type="non-terminal residue" evidence="2">
    <location>
        <position position="1"/>
    </location>
</feature>
<sequence length="270" mass="30107">RLNFQHTVITRQFGGLLPRSVTFAPEDQILDVGCGTGIWALNLAATVPPTVTIHSTDISPANFPLPSHPIPSNVHFSAPCPIFSLPQSWTKKFSVTHQRLFSACLTTTQWRAALAEHYRVLRPGGMVILTEIDGEPFKGRHAEACPAQAEITKLLKGLYEKKDMIFDMQGVLPGLVEDSGFEILECEAKVFSAEGAVVGRRKGRLEDDTLANTINTFETFWGVVERMGLVDEETYRGWLREVKESWRGAEKTREGRGNTWVRICARKPVS</sequence>
<protein>
    <submittedName>
        <fullName evidence="2">S-adenosyl-L-methionine-dependent methyltransferase</fullName>
    </submittedName>
</protein>
<name>A0A5C3Q1H3_9AGAR</name>
<dbReference type="Pfam" id="PF13649">
    <property type="entry name" value="Methyltransf_25"/>
    <property type="match status" value="1"/>
</dbReference>
<keyword evidence="3" id="KW-1185">Reference proteome</keyword>
<dbReference type="GO" id="GO:0008168">
    <property type="term" value="F:methyltransferase activity"/>
    <property type="evidence" value="ECO:0007669"/>
    <property type="project" value="UniProtKB-KW"/>
</dbReference>
<dbReference type="STRING" id="1884261.A0A5C3Q1H3"/>
<evidence type="ECO:0000259" key="1">
    <source>
        <dbReference type="Pfam" id="PF13649"/>
    </source>
</evidence>
<proteinExistence type="predicted"/>
<dbReference type="AlphaFoldDB" id="A0A5C3Q1H3"/>
<reference evidence="2 3" key="1">
    <citation type="journal article" date="2019" name="Nat. Ecol. Evol.">
        <title>Megaphylogeny resolves global patterns of mushroom evolution.</title>
        <authorList>
            <person name="Varga T."/>
            <person name="Krizsan K."/>
            <person name="Foldi C."/>
            <person name="Dima B."/>
            <person name="Sanchez-Garcia M."/>
            <person name="Sanchez-Ramirez S."/>
            <person name="Szollosi G.J."/>
            <person name="Szarkandi J.G."/>
            <person name="Papp V."/>
            <person name="Albert L."/>
            <person name="Andreopoulos W."/>
            <person name="Angelini C."/>
            <person name="Antonin V."/>
            <person name="Barry K.W."/>
            <person name="Bougher N.L."/>
            <person name="Buchanan P."/>
            <person name="Buyck B."/>
            <person name="Bense V."/>
            <person name="Catcheside P."/>
            <person name="Chovatia M."/>
            <person name="Cooper J."/>
            <person name="Damon W."/>
            <person name="Desjardin D."/>
            <person name="Finy P."/>
            <person name="Geml J."/>
            <person name="Haridas S."/>
            <person name="Hughes K."/>
            <person name="Justo A."/>
            <person name="Karasinski D."/>
            <person name="Kautmanova I."/>
            <person name="Kiss B."/>
            <person name="Kocsube S."/>
            <person name="Kotiranta H."/>
            <person name="LaButti K.M."/>
            <person name="Lechner B.E."/>
            <person name="Liimatainen K."/>
            <person name="Lipzen A."/>
            <person name="Lukacs Z."/>
            <person name="Mihaltcheva S."/>
            <person name="Morgado L.N."/>
            <person name="Niskanen T."/>
            <person name="Noordeloos M.E."/>
            <person name="Ohm R.A."/>
            <person name="Ortiz-Santana B."/>
            <person name="Ovrebo C."/>
            <person name="Racz N."/>
            <person name="Riley R."/>
            <person name="Savchenko A."/>
            <person name="Shiryaev A."/>
            <person name="Soop K."/>
            <person name="Spirin V."/>
            <person name="Szebenyi C."/>
            <person name="Tomsovsky M."/>
            <person name="Tulloss R.E."/>
            <person name="Uehling J."/>
            <person name="Grigoriev I.V."/>
            <person name="Vagvolgyi C."/>
            <person name="Papp T."/>
            <person name="Martin F.M."/>
            <person name="Miettinen O."/>
            <person name="Hibbett D.S."/>
            <person name="Nagy L.G."/>
        </authorList>
    </citation>
    <scope>NUCLEOTIDE SEQUENCE [LARGE SCALE GENOMIC DNA]</scope>
    <source>
        <strain evidence="2 3">CBS 309.79</strain>
    </source>
</reference>
<dbReference type="SUPFAM" id="SSF53335">
    <property type="entry name" value="S-adenosyl-L-methionine-dependent methyltransferases"/>
    <property type="match status" value="1"/>
</dbReference>
<dbReference type="InterPro" id="IPR041698">
    <property type="entry name" value="Methyltransf_25"/>
</dbReference>
<dbReference type="GO" id="GO:0032259">
    <property type="term" value="P:methylation"/>
    <property type="evidence" value="ECO:0007669"/>
    <property type="project" value="UniProtKB-KW"/>
</dbReference>
<dbReference type="PANTHER" id="PTHR43591">
    <property type="entry name" value="METHYLTRANSFERASE"/>
    <property type="match status" value="1"/>
</dbReference>
<dbReference type="EMBL" id="ML178886">
    <property type="protein sequence ID" value="TFK95426.1"/>
    <property type="molecule type" value="Genomic_DNA"/>
</dbReference>
<organism evidence="2 3">
    <name type="scientific">Pterulicium gracile</name>
    <dbReference type="NCBI Taxonomy" id="1884261"/>
    <lineage>
        <taxon>Eukaryota</taxon>
        <taxon>Fungi</taxon>
        <taxon>Dikarya</taxon>
        <taxon>Basidiomycota</taxon>
        <taxon>Agaricomycotina</taxon>
        <taxon>Agaricomycetes</taxon>
        <taxon>Agaricomycetidae</taxon>
        <taxon>Agaricales</taxon>
        <taxon>Pleurotineae</taxon>
        <taxon>Pterulaceae</taxon>
        <taxon>Pterulicium</taxon>
    </lineage>
</organism>
<accession>A0A5C3Q1H3</accession>
<dbReference type="Proteomes" id="UP000305067">
    <property type="component" value="Unassembled WGS sequence"/>
</dbReference>
<dbReference type="Gene3D" id="3.40.50.150">
    <property type="entry name" value="Vaccinia Virus protein VP39"/>
    <property type="match status" value="1"/>
</dbReference>